<sequence length="109" mass="12113">MRTIRRDGWTAADYDSEQILHQLGHRDAAARVTRARRPRPLRRAWRTLRARLHRPAATATPAAGIDWDAARAAADAVNRGDVDEADRIVQATADPRGTAFAAFRFVGVK</sequence>
<dbReference type="RefSeq" id="WP_012477050.1">
    <property type="nucleotide sequence ID" value="NC_010851.1"/>
</dbReference>
<organism evidence="1">
    <name type="scientific">Streptomyces sp. FR1</name>
    <dbReference type="NCBI Taxonomy" id="349971"/>
    <lineage>
        <taxon>Bacteria</taxon>
        <taxon>Bacillati</taxon>
        <taxon>Actinomycetota</taxon>
        <taxon>Actinomycetes</taxon>
        <taxon>Kitasatosporales</taxon>
        <taxon>Streptomycetaceae</taxon>
        <taxon>Streptomyces</taxon>
    </lineage>
</organism>
<gene>
    <name evidence="1" type="ORF">pFRL1.21</name>
</gene>
<keyword evidence="1" id="KW-0614">Plasmid</keyword>
<name>Q2LEQ6_9ACTN</name>
<proteinExistence type="predicted"/>
<accession>Q2LEQ6</accession>
<reference evidence="1" key="1">
    <citation type="journal article" date="2006" name="Appl. Environ. Microbiol.">
        <title>Diversity of telomere palindromic sequences and replication genes among Streptomyces linear plasmids.</title>
        <authorList>
            <person name="Zhang R."/>
            <person name="Yang Y."/>
            <person name="Fang P."/>
            <person name="Jiang C."/>
            <person name="Xu L."/>
            <person name="Zhu Y."/>
            <person name="Shen M."/>
            <person name="Xia H."/>
            <person name="Zhao J."/>
            <person name="Chen T."/>
            <person name="Qin Z."/>
        </authorList>
    </citation>
    <scope>NUCLEOTIDE SEQUENCE</scope>
    <source>
        <strain evidence="1">FR1</strain>
        <plasmid evidence="1">pFRL1</plasmid>
    </source>
</reference>
<dbReference type="AlphaFoldDB" id="Q2LEQ6"/>
<dbReference type="EMBL" id="DQ322651">
    <property type="protein sequence ID" value="ABC67409.1"/>
    <property type="molecule type" value="Genomic_DNA"/>
</dbReference>
<evidence type="ECO:0000313" key="1">
    <source>
        <dbReference type="EMBL" id="ABC67409.1"/>
    </source>
</evidence>
<protein>
    <submittedName>
        <fullName evidence="1">Uncharacterized protein</fullName>
    </submittedName>
</protein>
<geneLocation type="plasmid" evidence="1">
    <name>pFRL1</name>
</geneLocation>